<accession>A0A5N1J3L4</accession>
<feature type="compositionally biased region" description="Basic and acidic residues" evidence="1">
    <location>
        <begin position="74"/>
        <end position="83"/>
    </location>
</feature>
<dbReference type="Proteomes" id="UP000326344">
    <property type="component" value="Unassembled WGS sequence"/>
</dbReference>
<feature type="compositionally biased region" description="Pro residues" evidence="1">
    <location>
        <begin position="58"/>
        <end position="70"/>
    </location>
</feature>
<dbReference type="EMBL" id="VTWS01000013">
    <property type="protein sequence ID" value="KAA9341159.1"/>
    <property type="molecule type" value="Genomic_DNA"/>
</dbReference>
<sequence length="313" mass="33377">MGTSSSFKGPKNNSSLLPSWADNNPDYELAPTPNFPQDGNNPTSDNPDPTAPIAPGQPVAPPPKGGPKQPPSSNDDKPVDSPGKHSSKPRRWSDAKIAMSRFGSAPGNAKSLKNAGRSYVRARGGPQATTRSAGRGIGAVAGLGGFLGDVVNRGFNEALRNAGIQDCLGKPAEEVFAKLADQLAPAGGPIDEGITRKAILDSLCYLYDKLTDENGTLQPVDALGPNEVKEALLLATQQYIYQKWLNEVGIVLERKDVSEAELVDAETTIKEFVGESVRIAFKNVNVATFSFLDPSVTQQINSIFQETYTLIEQ</sequence>
<evidence type="ECO:0000313" key="2">
    <source>
        <dbReference type="EMBL" id="KAA9341159.1"/>
    </source>
</evidence>
<dbReference type="AlphaFoldDB" id="A0A5N1J3L4"/>
<protein>
    <submittedName>
        <fullName evidence="2">Uncharacterized protein</fullName>
    </submittedName>
</protein>
<reference evidence="2 3" key="1">
    <citation type="submission" date="2019-09" db="EMBL/GenBank/DDBJ databases">
        <title>Genome Sequence of Larkinella sp MA1.</title>
        <authorList>
            <person name="Srinivasan S."/>
        </authorList>
    </citation>
    <scope>NUCLEOTIDE SEQUENCE [LARGE SCALE GENOMIC DNA]</scope>
    <source>
        <strain evidence="2 3">MA1</strain>
    </source>
</reference>
<organism evidence="2 3">
    <name type="scientific">Larkinella humicola</name>
    <dbReference type="NCBI Taxonomy" id="2607654"/>
    <lineage>
        <taxon>Bacteria</taxon>
        <taxon>Pseudomonadati</taxon>
        <taxon>Bacteroidota</taxon>
        <taxon>Cytophagia</taxon>
        <taxon>Cytophagales</taxon>
        <taxon>Spirosomataceae</taxon>
        <taxon>Larkinella</taxon>
    </lineage>
</organism>
<evidence type="ECO:0000313" key="3">
    <source>
        <dbReference type="Proteomes" id="UP000326344"/>
    </source>
</evidence>
<evidence type="ECO:0000256" key="1">
    <source>
        <dbReference type="SAM" id="MobiDB-lite"/>
    </source>
</evidence>
<feature type="region of interest" description="Disordered" evidence="1">
    <location>
        <begin position="1"/>
        <end position="94"/>
    </location>
</feature>
<feature type="compositionally biased region" description="Polar residues" evidence="1">
    <location>
        <begin position="35"/>
        <end position="47"/>
    </location>
</feature>
<dbReference type="InterPro" id="IPR049675">
    <property type="entry name" value="QatB"/>
</dbReference>
<dbReference type="RefSeq" id="WP_150881567.1">
    <property type="nucleotide sequence ID" value="NZ_VTWS01000013.1"/>
</dbReference>
<feature type="compositionally biased region" description="Polar residues" evidence="1">
    <location>
        <begin position="1"/>
        <end position="17"/>
    </location>
</feature>
<keyword evidence="3" id="KW-1185">Reference proteome</keyword>
<comment type="caution">
    <text evidence="2">The sequence shown here is derived from an EMBL/GenBank/DDBJ whole genome shotgun (WGS) entry which is preliminary data.</text>
</comment>
<name>A0A5N1J3L4_9BACT</name>
<proteinExistence type="predicted"/>
<gene>
    <name evidence="2" type="ORF">F0P93_30455</name>
</gene>
<dbReference type="NCBIfam" id="NF041924">
    <property type="entry name" value="QatB"/>
    <property type="match status" value="1"/>
</dbReference>